<dbReference type="KEGG" id="pbs:Plabr_3964"/>
<keyword evidence="4" id="KW-1185">Reference proteome</keyword>
<dbReference type="CDD" id="cd02511">
    <property type="entry name" value="Beta4Glucosyltransferase"/>
    <property type="match status" value="1"/>
</dbReference>
<evidence type="ECO:0000256" key="1">
    <source>
        <dbReference type="ARBA" id="ARBA00038494"/>
    </source>
</evidence>
<dbReference type="EMBL" id="CP002546">
    <property type="protein sequence ID" value="ADY61541.1"/>
    <property type="molecule type" value="Genomic_DNA"/>
</dbReference>
<dbReference type="Proteomes" id="UP000006860">
    <property type="component" value="Chromosome"/>
</dbReference>
<dbReference type="STRING" id="756272.Plabr_3964"/>
<evidence type="ECO:0000259" key="2">
    <source>
        <dbReference type="Pfam" id="PF00535"/>
    </source>
</evidence>
<dbReference type="InterPro" id="IPR001173">
    <property type="entry name" value="Glyco_trans_2-like"/>
</dbReference>
<organism evidence="3 4">
    <name type="scientific">Rubinisphaera brasiliensis (strain ATCC 49424 / DSM 5305 / JCM 21570 / IAM 15109 / NBRC 103401 / IFAM 1448)</name>
    <name type="common">Planctomyces brasiliensis</name>
    <dbReference type="NCBI Taxonomy" id="756272"/>
    <lineage>
        <taxon>Bacteria</taxon>
        <taxon>Pseudomonadati</taxon>
        <taxon>Planctomycetota</taxon>
        <taxon>Planctomycetia</taxon>
        <taxon>Planctomycetales</taxon>
        <taxon>Planctomycetaceae</taxon>
        <taxon>Rubinisphaera</taxon>
    </lineage>
</organism>
<dbReference type="SUPFAM" id="SSF53448">
    <property type="entry name" value="Nucleotide-diphospho-sugar transferases"/>
    <property type="match status" value="1"/>
</dbReference>
<dbReference type="Gene3D" id="3.90.550.10">
    <property type="entry name" value="Spore Coat Polysaccharide Biosynthesis Protein SpsA, Chain A"/>
    <property type="match status" value="1"/>
</dbReference>
<feature type="domain" description="Glycosyltransferase 2-like" evidence="2">
    <location>
        <begin position="10"/>
        <end position="108"/>
    </location>
</feature>
<dbReference type="HOGENOM" id="CLU_065962_0_0_0"/>
<reference evidence="4" key="1">
    <citation type="submission" date="2011-02" db="EMBL/GenBank/DDBJ databases">
        <title>The complete genome of Planctomyces brasiliensis DSM 5305.</title>
        <authorList>
            <person name="Lucas S."/>
            <person name="Copeland A."/>
            <person name="Lapidus A."/>
            <person name="Bruce D."/>
            <person name="Goodwin L."/>
            <person name="Pitluck S."/>
            <person name="Kyrpides N."/>
            <person name="Mavromatis K."/>
            <person name="Pagani I."/>
            <person name="Ivanova N."/>
            <person name="Ovchinnikova G."/>
            <person name="Lu M."/>
            <person name="Detter J.C."/>
            <person name="Han C."/>
            <person name="Land M."/>
            <person name="Hauser L."/>
            <person name="Markowitz V."/>
            <person name="Cheng J.-F."/>
            <person name="Hugenholtz P."/>
            <person name="Woyke T."/>
            <person name="Wu D."/>
            <person name="Tindall B."/>
            <person name="Pomrenke H.G."/>
            <person name="Brambilla E."/>
            <person name="Klenk H.-P."/>
            <person name="Eisen J.A."/>
        </authorList>
    </citation>
    <scope>NUCLEOTIDE SEQUENCE [LARGE SCALE GENOMIC DNA]</scope>
    <source>
        <strain evidence="4">ATCC 49424 / DSM 5305 / JCM 21570 / NBRC 103401 / IFAM 1448</strain>
    </source>
</reference>
<dbReference type="InterPro" id="IPR029044">
    <property type="entry name" value="Nucleotide-diphossugar_trans"/>
</dbReference>
<dbReference type="PANTHER" id="PTHR43630">
    <property type="entry name" value="POLY-BETA-1,6-N-ACETYL-D-GLUCOSAMINE SYNTHASE"/>
    <property type="match status" value="1"/>
</dbReference>
<comment type="similarity">
    <text evidence="1">Belongs to the glycosyltransferase 2 family. WaaE/KdtX subfamily.</text>
</comment>
<dbReference type="GO" id="GO:0016740">
    <property type="term" value="F:transferase activity"/>
    <property type="evidence" value="ECO:0007669"/>
    <property type="project" value="UniProtKB-KW"/>
</dbReference>
<dbReference type="AlphaFoldDB" id="F0SFT4"/>
<evidence type="ECO:0000313" key="4">
    <source>
        <dbReference type="Proteomes" id="UP000006860"/>
    </source>
</evidence>
<gene>
    <name evidence="3" type="ordered locus">Plabr_3964</name>
</gene>
<accession>F0SFT4</accession>
<protein>
    <submittedName>
        <fullName evidence="3">Glycosyl transferase family 2</fullName>
    </submittedName>
</protein>
<sequence>MQTGSPPLISAAVICYNEEEYIGQCLESLRWCDQVVVVDSGSQDRTLEIAREFPNVEIDVRPFDNFINQKNHALDLCKHNWVVSLDADEVLIPELISEIQQLPFDKAGYRIGRRSFIGKQEIKHGTWSPDYQLRLFQKSLSRWGGTNPHETILIEGAVGHLKTRMLHYSYRTRQEYVERNTKYIHMMVDHLLSKGRTASVMEAYTHYVGNFIKAYFIRCGFLDGSTGLFLARKIAAGSFLKYRLLAERSRHTAQS</sequence>
<dbReference type="RefSeq" id="WP_013630258.1">
    <property type="nucleotide sequence ID" value="NC_015174.1"/>
</dbReference>
<name>F0SFT4_RUBBR</name>
<dbReference type="PANTHER" id="PTHR43630:SF2">
    <property type="entry name" value="GLYCOSYLTRANSFERASE"/>
    <property type="match status" value="1"/>
</dbReference>
<dbReference type="eggNOG" id="COG0463">
    <property type="taxonomic scope" value="Bacteria"/>
</dbReference>
<evidence type="ECO:0000313" key="3">
    <source>
        <dbReference type="EMBL" id="ADY61541.1"/>
    </source>
</evidence>
<dbReference type="Pfam" id="PF00535">
    <property type="entry name" value="Glycos_transf_2"/>
    <property type="match status" value="1"/>
</dbReference>
<keyword evidence="3" id="KW-0808">Transferase</keyword>
<dbReference type="OrthoDB" id="9815923at2"/>
<proteinExistence type="inferred from homology"/>